<dbReference type="EMBL" id="CH902617">
    <property type="protein sequence ID" value="EDV43960.2"/>
    <property type="molecule type" value="Genomic_DNA"/>
</dbReference>
<dbReference type="FunCoup" id="B3LY56">
    <property type="interactions" value="183"/>
</dbReference>
<organism evidence="5 6">
    <name type="scientific">Drosophila ananassae</name>
    <name type="common">Fruit fly</name>
    <dbReference type="NCBI Taxonomy" id="7217"/>
    <lineage>
        <taxon>Eukaryota</taxon>
        <taxon>Metazoa</taxon>
        <taxon>Ecdysozoa</taxon>
        <taxon>Arthropoda</taxon>
        <taxon>Hexapoda</taxon>
        <taxon>Insecta</taxon>
        <taxon>Pterygota</taxon>
        <taxon>Neoptera</taxon>
        <taxon>Endopterygota</taxon>
        <taxon>Diptera</taxon>
        <taxon>Brachycera</taxon>
        <taxon>Muscomorpha</taxon>
        <taxon>Ephydroidea</taxon>
        <taxon>Drosophilidae</taxon>
        <taxon>Drosophila</taxon>
        <taxon>Sophophora</taxon>
    </lineage>
</organism>
<dbReference type="InterPro" id="IPR011993">
    <property type="entry name" value="PH-like_dom_sf"/>
</dbReference>
<feature type="region of interest" description="Disordered" evidence="3">
    <location>
        <begin position="265"/>
        <end position="301"/>
    </location>
</feature>
<comment type="subcellular location">
    <subcellularLocation>
        <location evidence="1">Nucleus</location>
    </subcellularLocation>
</comment>
<dbReference type="Pfam" id="PF00638">
    <property type="entry name" value="Ran_BP1"/>
    <property type="match status" value="1"/>
</dbReference>
<evidence type="ECO:0000259" key="4">
    <source>
        <dbReference type="PROSITE" id="PS50196"/>
    </source>
</evidence>
<evidence type="ECO:0000313" key="6">
    <source>
        <dbReference type="Proteomes" id="UP000007801"/>
    </source>
</evidence>
<reference evidence="5 6" key="1">
    <citation type="journal article" date="2007" name="Nature">
        <title>Evolution of genes and genomes on the Drosophila phylogeny.</title>
        <authorList>
            <consortium name="Drosophila 12 Genomes Consortium"/>
            <person name="Clark A.G."/>
            <person name="Eisen M.B."/>
            <person name="Smith D.R."/>
            <person name="Bergman C.M."/>
            <person name="Oliver B."/>
            <person name="Markow T.A."/>
            <person name="Kaufman T.C."/>
            <person name="Kellis M."/>
            <person name="Gelbart W."/>
            <person name="Iyer V.N."/>
            <person name="Pollard D.A."/>
            <person name="Sackton T.B."/>
            <person name="Larracuente A.M."/>
            <person name="Singh N.D."/>
            <person name="Abad J.P."/>
            <person name="Abt D.N."/>
            <person name="Adryan B."/>
            <person name="Aguade M."/>
            <person name="Akashi H."/>
            <person name="Anderson W.W."/>
            <person name="Aquadro C.F."/>
            <person name="Ardell D.H."/>
            <person name="Arguello R."/>
            <person name="Artieri C.G."/>
            <person name="Barbash D.A."/>
            <person name="Barker D."/>
            <person name="Barsanti P."/>
            <person name="Batterham P."/>
            <person name="Batzoglou S."/>
            <person name="Begun D."/>
            <person name="Bhutkar A."/>
            <person name="Blanco E."/>
            <person name="Bosak S.A."/>
            <person name="Bradley R.K."/>
            <person name="Brand A.D."/>
            <person name="Brent M.R."/>
            <person name="Brooks A.N."/>
            <person name="Brown R.H."/>
            <person name="Butlin R.K."/>
            <person name="Caggese C."/>
            <person name="Calvi B.R."/>
            <person name="Bernardo de Carvalho A."/>
            <person name="Caspi A."/>
            <person name="Castrezana S."/>
            <person name="Celniker S.E."/>
            <person name="Chang J.L."/>
            <person name="Chapple C."/>
            <person name="Chatterji S."/>
            <person name="Chinwalla A."/>
            <person name="Civetta A."/>
            <person name="Clifton S.W."/>
            <person name="Comeron J.M."/>
            <person name="Costello J.C."/>
            <person name="Coyne J.A."/>
            <person name="Daub J."/>
            <person name="David R.G."/>
            <person name="Delcher A.L."/>
            <person name="Delehaunty K."/>
            <person name="Do C.B."/>
            <person name="Ebling H."/>
            <person name="Edwards K."/>
            <person name="Eickbush T."/>
            <person name="Evans J.D."/>
            <person name="Filipski A."/>
            <person name="Findeiss S."/>
            <person name="Freyhult E."/>
            <person name="Fulton L."/>
            <person name="Fulton R."/>
            <person name="Garcia A.C."/>
            <person name="Gardiner A."/>
            <person name="Garfield D.A."/>
            <person name="Garvin B.E."/>
            <person name="Gibson G."/>
            <person name="Gilbert D."/>
            <person name="Gnerre S."/>
            <person name="Godfrey J."/>
            <person name="Good R."/>
            <person name="Gotea V."/>
            <person name="Gravely B."/>
            <person name="Greenberg A.J."/>
            <person name="Griffiths-Jones S."/>
            <person name="Gross S."/>
            <person name="Guigo R."/>
            <person name="Gustafson E.A."/>
            <person name="Haerty W."/>
            <person name="Hahn M.W."/>
            <person name="Halligan D.L."/>
            <person name="Halpern A.L."/>
            <person name="Halter G.M."/>
            <person name="Han M.V."/>
            <person name="Heger A."/>
            <person name="Hillier L."/>
            <person name="Hinrichs A.S."/>
            <person name="Holmes I."/>
            <person name="Hoskins R.A."/>
            <person name="Hubisz M.J."/>
            <person name="Hultmark D."/>
            <person name="Huntley M.A."/>
            <person name="Jaffe D.B."/>
            <person name="Jagadeeshan S."/>
            <person name="Jeck W.R."/>
            <person name="Johnson J."/>
            <person name="Jones C.D."/>
            <person name="Jordan W.C."/>
            <person name="Karpen G.H."/>
            <person name="Kataoka E."/>
            <person name="Keightley P.D."/>
            <person name="Kheradpour P."/>
            <person name="Kirkness E.F."/>
            <person name="Koerich L.B."/>
            <person name="Kristiansen K."/>
            <person name="Kudrna D."/>
            <person name="Kulathinal R.J."/>
            <person name="Kumar S."/>
            <person name="Kwok R."/>
            <person name="Lander E."/>
            <person name="Langley C.H."/>
            <person name="Lapoint R."/>
            <person name="Lazzaro B.P."/>
            <person name="Lee S.J."/>
            <person name="Levesque L."/>
            <person name="Li R."/>
            <person name="Lin C.F."/>
            <person name="Lin M.F."/>
            <person name="Lindblad-Toh K."/>
            <person name="Llopart A."/>
            <person name="Long M."/>
            <person name="Low L."/>
            <person name="Lozovsky E."/>
            <person name="Lu J."/>
            <person name="Luo M."/>
            <person name="Machado C.A."/>
            <person name="Makalowski W."/>
            <person name="Marzo M."/>
            <person name="Matsuda M."/>
            <person name="Matzkin L."/>
            <person name="McAllister B."/>
            <person name="McBride C.S."/>
            <person name="McKernan B."/>
            <person name="McKernan K."/>
            <person name="Mendez-Lago M."/>
            <person name="Minx P."/>
            <person name="Mollenhauer M.U."/>
            <person name="Montooth K."/>
            <person name="Mount S.M."/>
            <person name="Mu X."/>
            <person name="Myers E."/>
            <person name="Negre B."/>
            <person name="Newfeld S."/>
            <person name="Nielsen R."/>
            <person name="Noor M.A."/>
            <person name="O'Grady P."/>
            <person name="Pachter L."/>
            <person name="Papaceit M."/>
            <person name="Parisi M.J."/>
            <person name="Parisi M."/>
            <person name="Parts L."/>
            <person name="Pedersen J.S."/>
            <person name="Pesole G."/>
            <person name="Phillippy A.M."/>
            <person name="Ponting C.P."/>
            <person name="Pop M."/>
            <person name="Porcelli D."/>
            <person name="Powell J.R."/>
            <person name="Prohaska S."/>
            <person name="Pruitt K."/>
            <person name="Puig M."/>
            <person name="Quesneville H."/>
            <person name="Ram K.R."/>
            <person name="Rand D."/>
            <person name="Rasmussen M.D."/>
            <person name="Reed L.K."/>
            <person name="Reenan R."/>
            <person name="Reily A."/>
            <person name="Remington K.A."/>
            <person name="Rieger T.T."/>
            <person name="Ritchie M.G."/>
            <person name="Robin C."/>
            <person name="Rogers Y.H."/>
            <person name="Rohde C."/>
            <person name="Rozas J."/>
            <person name="Rubenfield M.J."/>
            <person name="Ruiz A."/>
            <person name="Russo S."/>
            <person name="Salzberg S.L."/>
            <person name="Sanchez-Gracia A."/>
            <person name="Saranga D.J."/>
            <person name="Sato H."/>
            <person name="Schaeffer S.W."/>
            <person name="Schatz M.C."/>
            <person name="Schlenke T."/>
            <person name="Schwartz R."/>
            <person name="Segarra C."/>
            <person name="Singh R.S."/>
            <person name="Sirot L."/>
            <person name="Sirota M."/>
            <person name="Sisneros N.B."/>
            <person name="Smith C.D."/>
            <person name="Smith T.F."/>
            <person name="Spieth J."/>
            <person name="Stage D.E."/>
            <person name="Stark A."/>
            <person name="Stephan W."/>
            <person name="Strausberg R.L."/>
            <person name="Strempel S."/>
            <person name="Sturgill D."/>
            <person name="Sutton G."/>
            <person name="Sutton G.G."/>
            <person name="Tao W."/>
            <person name="Teichmann S."/>
            <person name="Tobari Y.N."/>
            <person name="Tomimura Y."/>
            <person name="Tsolas J.M."/>
            <person name="Valente V.L."/>
            <person name="Venter E."/>
            <person name="Venter J.C."/>
            <person name="Vicario S."/>
            <person name="Vieira F.G."/>
            <person name="Vilella A.J."/>
            <person name="Villasante A."/>
            <person name="Walenz B."/>
            <person name="Wang J."/>
            <person name="Wasserman M."/>
            <person name="Watts T."/>
            <person name="Wilson D."/>
            <person name="Wilson R.K."/>
            <person name="Wing R.A."/>
            <person name="Wolfner M.F."/>
            <person name="Wong A."/>
            <person name="Wong G.K."/>
            <person name="Wu C.I."/>
            <person name="Wu G."/>
            <person name="Yamamoto D."/>
            <person name="Yang H.P."/>
            <person name="Yang S.P."/>
            <person name="Yorke J.A."/>
            <person name="Yoshida K."/>
            <person name="Zdobnov E."/>
            <person name="Zhang P."/>
            <person name="Zhang Y."/>
            <person name="Zimin A.V."/>
            <person name="Baldwin J."/>
            <person name="Abdouelleil A."/>
            <person name="Abdulkadir J."/>
            <person name="Abebe A."/>
            <person name="Abera B."/>
            <person name="Abreu J."/>
            <person name="Acer S.C."/>
            <person name="Aftuck L."/>
            <person name="Alexander A."/>
            <person name="An P."/>
            <person name="Anderson E."/>
            <person name="Anderson S."/>
            <person name="Arachi H."/>
            <person name="Azer M."/>
            <person name="Bachantsang P."/>
            <person name="Barry A."/>
            <person name="Bayul T."/>
            <person name="Berlin A."/>
            <person name="Bessette D."/>
            <person name="Bloom T."/>
            <person name="Blye J."/>
            <person name="Boguslavskiy L."/>
            <person name="Bonnet C."/>
            <person name="Boukhgalter B."/>
            <person name="Bourzgui I."/>
            <person name="Brown A."/>
            <person name="Cahill P."/>
            <person name="Channer S."/>
            <person name="Cheshatsang Y."/>
            <person name="Chuda L."/>
            <person name="Citroen M."/>
            <person name="Collymore A."/>
            <person name="Cooke P."/>
            <person name="Costello M."/>
            <person name="D'Aco K."/>
            <person name="Daza R."/>
            <person name="De Haan G."/>
            <person name="DeGray S."/>
            <person name="DeMaso C."/>
            <person name="Dhargay N."/>
            <person name="Dooley K."/>
            <person name="Dooley E."/>
            <person name="Doricent M."/>
            <person name="Dorje P."/>
            <person name="Dorjee K."/>
            <person name="Dupes A."/>
            <person name="Elong R."/>
            <person name="Falk J."/>
            <person name="Farina A."/>
            <person name="Faro S."/>
            <person name="Ferguson D."/>
            <person name="Fisher S."/>
            <person name="Foley C.D."/>
            <person name="Franke A."/>
            <person name="Friedrich D."/>
            <person name="Gadbois L."/>
            <person name="Gearin G."/>
            <person name="Gearin C.R."/>
            <person name="Giannoukos G."/>
            <person name="Goode T."/>
            <person name="Graham J."/>
            <person name="Grandbois E."/>
            <person name="Grewal S."/>
            <person name="Gyaltsen K."/>
            <person name="Hafez N."/>
            <person name="Hagos B."/>
            <person name="Hall J."/>
            <person name="Henson C."/>
            <person name="Hollinger A."/>
            <person name="Honan T."/>
            <person name="Huard M.D."/>
            <person name="Hughes L."/>
            <person name="Hurhula B."/>
            <person name="Husby M.E."/>
            <person name="Kamat A."/>
            <person name="Kanga B."/>
            <person name="Kashin S."/>
            <person name="Khazanovich D."/>
            <person name="Kisner P."/>
            <person name="Lance K."/>
            <person name="Lara M."/>
            <person name="Lee W."/>
            <person name="Lennon N."/>
            <person name="Letendre F."/>
            <person name="LeVine R."/>
            <person name="Lipovsky A."/>
            <person name="Liu X."/>
            <person name="Liu J."/>
            <person name="Liu S."/>
            <person name="Lokyitsang T."/>
            <person name="Lokyitsang Y."/>
            <person name="Lubonja R."/>
            <person name="Lui A."/>
            <person name="MacDonald P."/>
            <person name="Magnisalis V."/>
            <person name="Maru K."/>
            <person name="Matthews C."/>
            <person name="McCusker W."/>
            <person name="McDonough S."/>
            <person name="Mehta T."/>
            <person name="Meldrim J."/>
            <person name="Meneus L."/>
            <person name="Mihai O."/>
            <person name="Mihalev A."/>
            <person name="Mihova T."/>
            <person name="Mittelman R."/>
            <person name="Mlenga V."/>
            <person name="Montmayeur A."/>
            <person name="Mulrain L."/>
            <person name="Navidi A."/>
            <person name="Naylor J."/>
            <person name="Negash T."/>
            <person name="Nguyen T."/>
            <person name="Nguyen N."/>
            <person name="Nicol R."/>
            <person name="Norbu C."/>
            <person name="Norbu N."/>
            <person name="Novod N."/>
            <person name="O'Neill B."/>
            <person name="Osman S."/>
            <person name="Markiewicz E."/>
            <person name="Oyono O.L."/>
            <person name="Patti C."/>
            <person name="Phunkhang P."/>
            <person name="Pierre F."/>
            <person name="Priest M."/>
            <person name="Raghuraman S."/>
            <person name="Rege F."/>
            <person name="Reyes R."/>
            <person name="Rise C."/>
            <person name="Rogov P."/>
            <person name="Ross K."/>
            <person name="Ryan E."/>
            <person name="Settipalli S."/>
            <person name="Shea T."/>
            <person name="Sherpa N."/>
            <person name="Shi L."/>
            <person name="Shih D."/>
            <person name="Sparrow T."/>
            <person name="Spaulding J."/>
            <person name="Stalker J."/>
            <person name="Stange-Thomann N."/>
            <person name="Stavropoulos S."/>
            <person name="Stone C."/>
            <person name="Strader C."/>
            <person name="Tesfaye S."/>
            <person name="Thomson T."/>
            <person name="Thoulutsang Y."/>
            <person name="Thoulutsang D."/>
            <person name="Topham K."/>
            <person name="Topping I."/>
            <person name="Tsamla T."/>
            <person name="Vassiliev H."/>
            <person name="Vo A."/>
            <person name="Wangchuk T."/>
            <person name="Wangdi T."/>
            <person name="Weiand M."/>
            <person name="Wilkinson J."/>
            <person name="Wilson A."/>
            <person name="Yadav S."/>
            <person name="Young G."/>
            <person name="Yu Q."/>
            <person name="Zembek L."/>
            <person name="Zhong D."/>
            <person name="Zimmer A."/>
            <person name="Zwirko Z."/>
            <person name="Jaffe D.B."/>
            <person name="Alvarez P."/>
            <person name="Brockman W."/>
            <person name="Butler J."/>
            <person name="Chin C."/>
            <person name="Gnerre S."/>
            <person name="Grabherr M."/>
            <person name="Kleber M."/>
            <person name="Mauceli E."/>
            <person name="MacCallum I."/>
        </authorList>
    </citation>
    <scope>NUCLEOTIDE SEQUENCE [LARGE SCALE GENOMIC DNA]</scope>
    <source>
        <strain evidence="6">Tucson 14024-0371.13</strain>
    </source>
</reference>
<keyword evidence="6" id="KW-1185">Reference proteome</keyword>
<dbReference type="PANTHER" id="PTHR23138:SF142">
    <property type="entry name" value="RAN-BINDING PROTEIN 3B-RELATED"/>
    <property type="match status" value="1"/>
</dbReference>
<gene>
    <name evidence="5" type="primary">Dana\GF18744</name>
    <name evidence="5" type="synonym">dana_GLEANR_20000</name>
    <name evidence="5" type="ORF">GF18744</name>
</gene>
<feature type="region of interest" description="Disordered" evidence="3">
    <location>
        <begin position="430"/>
        <end position="535"/>
    </location>
</feature>
<dbReference type="GO" id="GO:0090090">
    <property type="term" value="P:negative regulation of canonical Wnt signaling pathway"/>
    <property type="evidence" value="ECO:0007669"/>
    <property type="project" value="EnsemblMetazoa"/>
</dbReference>
<feature type="compositionally biased region" description="Basic and acidic residues" evidence="3">
    <location>
        <begin position="430"/>
        <end position="440"/>
    </location>
</feature>
<dbReference type="GeneID" id="6501514"/>
<feature type="region of interest" description="Disordered" evidence="3">
    <location>
        <begin position="113"/>
        <end position="192"/>
    </location>
</feature>
<dbReference type="InParanoid" id="B3LY56"/>
<evidence type="ECO:0000256" key="2">
    <source>
        <dbReference type="ARBA" id="ARBA00023242"/>
    </source>
</evidence>
<feature type="compositionally biased region" description="Low complexity" evidence="3">
    <location>
        <begin position="115"/>
        <end position="125"/>
    </location>
</feature>
<name>B3LY56_DROAN</name>
<dbReference type="PROSITE" id="PS50196">
    <property type="entry name" value="RANBD1"/>
    <property type="match status" value="1"/>
</dbReference>
<evidence type="ECO:0000313" key="5">
    <source>
        <dbReference type="EMBL" id="EDV43960.2"/>
    </source>
</evidence>
<dbReference type="AlphaFoldDB" id="B3LY56"/>
<dbReference type="SMART" id="SM00160">
    <property type="entry name" value="RanBD"/>
    <property type="match status" value="1"/>
</dbReference>
<feature type="compositionally biased region" description="Basic and acidic residues" evidence="3">
    <location>
        <begin position="163"/>
        <end position="184"/>
    </location>
</feature>
<feature type="compositionally biased region" description="Low complexity" evidence="3">
    <location>
        <begin position="265"/>
        <end position="282"/>
    </location>
</feature>
<dbReference type="GO" id="GO:0006611">
    <property type="term" value="P:protein export from nucleus"/>
    <property type="evidence" value="ECO:0007669"/>
    <property type="project" value="EnsemblMetazoa"/>
</dbReference>
<dbReference type="Proteomes" id="UP000007801">
    <property type="component" value="Unassembled WGS sequence"/>
</dbReference>
<feature type="compositionally biased region" description="Acidic residues" evidence="3">
    <location>
        <begin position="515"/>
        <end position="524"/>
    </location>
</feature>
<evidence type="ECO:0000256" key="3">
    <source>
        <dbReference type="SAM" id="MobiDB-lite"/>
    </source>
</evidence>
<feature type="compositionally biased region" description="Basic and acidic residues" evidence="3">
    <location>
        <begin position="526"/>
        <end position="535"/>
    </location>
</feature>
<dbReference type="KEGG" id="dan:6501514"/>
<dbReference type="SUPFAM" id="SSF50729">
    <property type="entry name" value="PH domain-like"/>
    <property type="match status" value="1"/>
</dbReference>
<feature type="compositionally biased region" description="Polar residues" evidence="3">
    <location>
        <begin position="442"/>
        <end position="455"/>
    </location>
</feature>
<dbReference type="CDD" id="cd13180">
    <property type="entry name" value="RanBD_RanBP3"/>
    <property type="match status" value="1"/>
</dbReference>
<dbReference type="HOGENOM" id="CLU_043718_0_0_1"/>
<dbReference type="eggNOG" id="KOG0866">
    <property type="taxonomic scope" value="Eukaryota"/>
</dbReference>
<keyword evidence="2" id="KW-0539">Nucleus</keyword>
<proteinExistence type="predicted"/>
<dbReference type="InterPro" id="IPR045255">
    <property type="entry name" value="RanBP1-like"/>
</dbReference>
<dbReference type="CTD" id="8498"/>
<dbReference type="OrthoDB" id="10250354at2759"/>
<dbReference type="STRING" id="7217.B3LY56"/>
<evidence type="ECO:0000256" key="1">
    <source>
        <dbReference type="ARBA" id="ARBA00004123"/>
    </source>
</evidence>
<dbReference type="GO" id="GO:0005634">
    <property type="term" value="C:nucleus"/>
    <property type="evidence" value="ECO:0007669"/>
    <property type="project" value="UniProtKB-SubCell"/>
</dbReference>
<feature type="domain" description="RanBD1" evidence="4">
    <location>
        <begin position="296"/>
        <end position="379"/>
    </location>
</feature>
<dbReference type="SMR" id="B3LY56"/>
<dbReference type="InterPro" id="IPR000156">
    <property type="entry name" value="Ran_bind_dom"/>
</dbReference>
<dbReference type="FunFam" id="2.30.29.30:FF:000485">
    <property type="entry name" value="Ran-binding protein"/>
    <property type="match status" value="1"/>
</dbReference>
<dbReference type="PANTHER" id="PTHR23138">
    <property type="entry name" value="RAN BINDING PROTEIN"/>
    <property type="match status" value="1"/>
</dbReference>
<sequence>MTCKFSCFFLSQVDSPASVEQLWPVQAARETIGSGDSAAIVAVEFTHTGLAFAENALFGKRFGNLYLQIADNNLHFFAMSENNEASVESNCFRGGFTLKASRLGGAVLRPAVLANSSGSNNSSTSPTRHGEKPEDDGLQNNPFLREAKDEDEEEDPAPVAESSSEKAGDKDKEEEVDERPDPLTKLRSNGIERSSMFGAAKTNMPHVQSSGYVFGQNVHERVVAPLPEQATIEPPKEAEAAASSSSSSVSLFSSVIQNAAQTTDSSEAAASSSSCNSSNNNKESAEAKSLNDVAREYEESRAQKRKYEEVETFTGEEDESNIVDVSCKLFAFVNSNWEERGRGSLRLNDSKNGRGNSRVVFRTSGNLRLLLNTKVWAAMVAERASQKSLRLTAIDNSGAVKIFLAMGRPADIAQLHKALSERIAQRKISHPEECSVEETKNGVGSDSSASLQPESTTHDDEDEEGATGAGPGPGPGPSRTIAAEADSNEPSPKKALVQPDSSADVQVPRIGQGEEGNEEVDANAEAEAKESLDQN</sequence>
<protein>
    <recommendedName>
        <fullName evidence="4">RanBD1 domain-containing protein</fullName>
    </recommendedName>
</protein>
<accession>B3LY56</accession>
<dbReference type="Gene3D" id="2.30.29.30">
    <property type="entry name" value="Pleckstrin-homology domain (PH domain)/Phosphotyrosine-binding domain (PTB)"/>
    <property type="match status" value="1"/>
</dbReference>